<organism evidence="1 2">
    <name type="scientific">Hygrophoropsis aurantiaca</name>
    <dbReference type="NCBI Taxonomy" id="72124"/>
    <lineage>
        <taxon>Eukaryota</taxon>
        <taxon>Fungi</taxon>
        <taxon>Dikarya</taxon>
        <taxon>Basidiomycota</taxon>
        <taxon>Agaricomycotina</taxon>
        <taxon>Agaricomycetes</taxon>
        <taxon>Agaricomycetidae</taxon>
        <taxon>Boletales</taxon>
        <taxon>Coniophorineae</taxon>
        <taxon>Hygrophoropsidaceae</taxon>
        <taxon>Hygrophoropsis</taxon>
    </lineage>
</organism>
<evidence type="ECO:0000313" key="1">
    <source>
        <dbReference type="EMBL" id="KAH7915294.1"/>
    </source>
</evidence>
<sequence length="472" mass="53401">MSMPEGPLPLPKVVAEDEPEELVRFREAWRAELKQRQTPTASSSSHPQPNPPGKPDAHPASSSLSSQTSTVSRAVDVYRRAVDHEARSLLDDALVLYRQAFRLDPHVDRAYHLEEQRLSKLAAKSTSPERITSNPLRTSTRAPAPDTLVQSLDALTLHHGKRDIATVTGSLATILAQFPVELAFEPEEGREREGTPISIIPDELLLHILRCLDTTTIERFARVNRKARVLTLDAAVWRDFVQLVYKPPQISDDPALSLVVDQYRADYRRVYIEHPRVRMDGIYIAVCHYVRSGLSENVWVKVSHLITYHRYLRFFPDGRVLSLLTNEEHQPQQVIPMLKPTLRMKGFYIGEWYLSGATVVISNLVEMNDKSPGSSSTLMPSATTTTTAHPQNHSHILSQSHAQSHTQSQSQPPTQPRYVFQMALALRSRPLGRWNKLELEAYDSVEVATGEAVPLPLRHERAFWFSRVRSYA</sequence>
<protein>
    <submittedName>
        <fullName evidence="1">Uncharacterized protein</fullName>
    </submittedName>
</protein>
<accession>A0ACB8APJ2</accession>
<proteinExistence type="predicted"/>
<keyword evidence="2" id="KW-1185">Reference proteome</keyword>
<evidence type="ECO:0000313" key="2">
    <source>
        <dbReference type="Proteomes" id="UP000790377"/>
    </source>
</evidence>
<dbReference type="Proteomes" id="UP000790377">
    <property type="component" value="Unassembled WGS sequence"/>
</dbReference>
<name>A0ACB8APJ2_9AGAM</name>
<reference evidence="1" key="1">
    <citation type="journal article" date="2021" name="New Phytol.">
        <title>Evolutionary innovations through gain and loss of genes in the ectomycorrhizal Boletales.</title>
        <authorList>
            <person name="Wu G."/>
            <person name="Miyauchi S."/>
            <person name="Morin E."/>
            <person name="Kuo A."/>
            <person name="Drula E."/>
            <person name="Varga T."/>
            <person name="Kohler A."/>
            <person name="Feng B."/>
            <person name="Cao Y."/>
            <person name="Lipzen A."/>
            <person name="Daum C."/>
            <person name="Hundley H."/>
            <person name="Pangilinan J."/>
            <person name="Johnson J."/>
            <person name="Barry K."/>
            <person name="LaButti K."/>
            <person name="Ng V."/>
            <person name="Ahrendt S."/>
            <person name="Min B."/>
            <person name="Choi I.G."/>
            <person name="Park H."/>
            <person name="Plett J.M."/>
            <person name="Magnuson J."/>
            <person name="Spatafora J.W."/>
            <person name="Nagy L.G."/>
            <person name="Henrissat B."/>
            <person name="Grigoriev I.V."/>
            <person name="Yang Z.L."/>
            <person name="Xu J."/>
            <person name="Martin F.M."/>
        </authorList>
    </citation>
    <scope>NUCLEOTIDE SEQUENCE</scope>
    <source>
        <strain evidence="1">ATCC 28755</strain>
    </source>
</reference>
<gene>
    <name evidence="1" type="ORF">BJ138DRAFT_1170044</name>
</gene>
<dbReference type="EMBL" id="MU267602">
    <property type="protein sequence ID" value="KAH7915294.1"/>
    <property type="molecule type" value="Genomic_DNA"/>
</dbReference>
<comment type="caution">
    <text evidence="1">The sequence shown here is derived from an EMBL/GenBank/DDBJ whole genome shotgun (WGS) entry which is preliminary data.</text>
</comment>